<organism evidence="7 8">
    <name type="scientific">Crenobacter oryzisoli</name>
    <dbReference type="NCBI Taxonomy" id="3056844"/>
    <lineage>
        <taxon>Bacteria</taxon>
        <taxon>Pseudomonadati</taxon>
        <taxon>Pseudomonadota</taxon>
        <taxon>Betaproteobacteria</taxon>
        <taxon>Neisseriales</taxon>
        <taxon>Neisseriaceae</taxon>
        <taxon>Crenobacter</taxon>
    </lineage>
</organism>
<protein>
    <submittedName>
        <fullName evidence="7">CmpA/NrtA family ABC transporter substrate-binding protein</fullName>
    </submittedName>
</protein>
<gene>
    <name evidence="7" type="ORF">QU481_21495</name>
</gene>
<reference evidence="7" key="1">
    <citation type="submission" date="2023-06" db="EMBL/GenBank/DDBJ databases">
        <authorList>
            <person name="Zhang S."/>
        </authorList>
    </citation>
    <scope>NUCLEOTIDE SEQUENCE</scope>
    <source>
        <strain evidence="7">SG2303</strain>
    </source>
</reference>
<comment type="caution">
    <text evidence="7">The sequence shown here is derived from an EMBL/GenBank/DDBJ whole genome shotgun (WGS) entry which is preliminary data.</text>
</comment>
<keyword evidence="6" id="KW-0472">Membrane</keyword>
<sequence length="377" mass="40884">MPRISLLPVAGSHAPEQRHLRLGFLPLSDCAPLLVASRLGLGRRYGVTLELSRQPSWSVLRDRLCNGELDAAQSLYGMAYAMTLGLGGAQVNMAVLMTLNQNGQAITLARSLVDALQAGRPLREVLIERGGRSSFAHTSPTGTHALWLNYWLAANQIDPMKEVDSVTLPPPAMAAALARDGLDGFCCGAPWHSVAEADGSGRSVISSSEIWPDHPEKVLTCRRDFVERYPNSARALVMALLDACRWLDDPVHRLQAAQWLAEPGLIGLPAELIAPSLIGTTLAPGARPLRFHADGEVNYPYLSDAEWFIGQFRRWGLLREAVDPQLVATVNRTGLYREAAGLLGVPLPSGERRRSVLIDGLVWEGEAQPVGVETMAA</sequence>
<keyword evidence="5" id="KW-0732">Signal</keyword>
<evidence type="ECO:0000256" key="4">
    <source>
        <dbReference type="ARBA" id="ARBA00022519"/>
    </source>
</evidence>
<keyword evidence="4" id="KW-0997">Cell inner membrane</keyword>
<dbReference type="CDD" id="cd13553">
    <property type="entry name" value="PBP2_NrtA_CpmA_like"/>
    <property type="match status" value="1"/>
</dbReference>
<evidence type="ECO:0000313" key="7">
    <source>
        <dbReference type="EMBL" id="MDN0077405.1"/>
    </source>
</evidence>
<evidence type="ECO:0000256" key="3">
    <source>
        <dbReference type="ARBA" id="ARBA00022475"/>
    </source>
</evidence>
<dbReference type="Pfam" id="PF13379">
    <property type="entry name" value="NMT1_2"/>
    <property type="match status" value="1"/>
</dbReference>
<dbReference type="Proteomes" id="UP001168540">
    <property type="component" value="Unassembled WGS sequence"/>
</dbReference>
<keyword evidence="3" id="KW-1003">Cell membrane</keyword>
<accession>A0ABT7XUJ7</accession>
<dbReference type="PANTHER" id="PTHR30024:SF7">
    <property type="entry name" value="NITRATE_NITRITE BINDING PROTEIN NRTA"/>
    <property type="match status" value="1"/>
</dbReference>
<comment type="subcellular location">
    <subcellularLocation>
        <location evidence="1">Endomembrane system</location>
    </subcellularLocation>
</comment>
<name>A0ABT7XUJ7_9NEIS</name>
<evidence type="ECO:0000313" key="8">
    <source>
        <dbReference type="Proteomes" id="UP001168540"/>
    </source>
</evidence>
<evidence type="ECO:0000256" key="5">
    <source>
        <dbReference type="ARBA" id="ARBA00022729"/>
    </source>
</evidence>
<dbReference type="InterPro" id="IPR044527">
    <property type="entry name" value="NrtA/CpmA_ABC-bd_dom"/>
</dbReference>
<evidence type="ECO:0000256" key="2">
    <source>
        <dbReference type="ARBA" id="ARBA00022448"/>
    </source>
</evidence>
<evidence type="ECO:0000256" key="6">
    <source>
        <dbReference type="ARBA" id="ARBA00023136"/>
    </source>
</evidence>
<proteinExistence type="predicted"/>
<dbReference type="Gene3D" id="3.40.190.10">
    <property type="entry name" value="Periplasmic binding protein-like II"/>
    <property type="match status" value="2"/>
</dbReference>
<dbReference type="RefSeq" id="WP_289832044.1">
    <property type="nucleotide sequence ID" value="NZ_JAUEDK010000066.1"/>
</dbReference>
<dbReference type="PANTHER" id="PTHR30024">
    <property type="entry name" value="ALIPHATIC SULFONATES-BINDING PROTEIN-RELATED"/>
    <property type="match status" value="1"/>
</dbReference>
<keyword evidence="8" id="KW-1185">Reference proteome</keyword>
<dbReference type="SUPFAM" id="SSF53850">
    <property type="entry name" value="Periplasmic binding protein-like II"/>
    <property type="match status" value="1"/>
</dbReference>
<keyword evidence="2" id="KW-0813">Transport</keyword>
<evidence type="ECO:0000256" key="1">
    <source>
        <dbReference type="ARBA" id="ARBA00004308"/>
    </source>
</evidence>
<dbReference type="EMBL" id="JAUEDK010000066">
    <property type="protein sequence ID" value="MDN0077405.1"/>
    <property type="molecule type" value="Genomic_DNA"/>
</dbReference>